<dbReference type="InterPro" id="IPR030946">
    <property type="entry name" value="EcfA2"/>
</dbReference>
<dbReference type="AlphaFoldDB" id="A0A938Y284"/>
<dbReference type="PANTHER" id="PTHR43553">
    <property type="entry name" value="HEAVY METAL TRANSPORTER"/>
    <property type="match status" value="1"/>
</dbReference>
<dbReference type="EC" id="7.-.-.-" evidence="8"/>
<proteinExistence type="inferred from homology"/>
<protein>
    <recommendedName>
        <fullName evidence="8">Energy-coupling factor transporter ATP-binding protein EcfA2</fullName>
        <ecNumber evidence="8">7.-.-.-</ecNumber>
    </recommendedName>
</protein>
<evidence type="ECO:0000256" key="6">
    <source>
        <dbReference type="ARBA" id="ARBA00022967"/>
    </source>
</evidence>
<dbReference type="InterPro" id="IPR003439">
    <property type="entry name" value="ABC_transporter-like_ATP-bd"/>
</dbReference>
<comment type="similarity">
    <text evidence="8">Belongs to the ABC transporter superfamily. Energy-coupling factor EcfA family.</text>
</comment>
<dbReference type="RefSeq" id="WP_204519617.1">
    <property type="nucleotide sequence ID" value="NZ_BAABIN010000035.1"/>
</dbReference>
<comment type="subcellular location">
    <subcellularLocation>
        <location evidence="1 8">Cell membrane</location>
        <topology evidence="1 8">Peripheral membrane protein</topology>
    </subcellularLocation>
</comment>
<dbReference type="InterPro" id="IPR027417">
    <property type="entry name" value="P-loop_NTPase"/>
</dbReference>
<gene>
    <name evidence="10" type="ORF">JOD01_003623</name>
</gene>
<dbReference type="NCBIfam" id="TIGR04521">
    <property type="entry name" value="ECF_ATPase_2"/>
    <property type="match status" value="1"/>
</dbReference>
<evidence type="ECO:0000256" key="2">
    <source>
        <dbReference type="ARBA" id="ARBA00022448"/>
    </source>
</evidence>
<comment type="subunit">
    <text evidence="8">Forms a stable energy-coupling factor (ECF) transporter complex composed of 2 membrane-embedded substrate-binding proteins (S component), 2 ATP-binding proteins (A component) and 2 transmembrane proteins (T component).</text>
</comment>
<dbReference type="Pfam" id="PF00005">
    <property type="entry name" value="ABC_tran"/>
    <property type="match status" value="1"/>
</dbReference>
<dbReference type="SUPFAM" id="SSF52540">
    <property type="entry name" value="P-loop containing nucleoside triphosphate hydrolases"/>
    <property type="match status" value="1"/>
</dbReference>
<keyword evidence="7 8" id="KW-0472">Membrane</keyword>
<evidence type="ECO:0000256" key="4">
    <source>
        <dbReference type="ARBA" id="ARBA00022741"/>
    </source>
</evidence>
<evidence type="ECO:0000259" key="9">
    <source>
        <dbReference type="PROSITE" id="PS50893"/>
    </source>
</evidence>
<dbReference type="InterPro" id="IPR017871">
    <property type="entry name" value="ABC_transporter-like_CS"/>
</dbReference>
<dbReference type="InterPro" id="IPR015856">
    <property type="entry name" value="ABC_transpr_CbiO/EcfA_su"/>
</dbReference>
<evidence type="ECO:0000256" key="1">
    <source>
        <dbReference type="ARBA" id="ARBA00004202"/>
    </source>
</evidence>
<evidence type="ECO:0000256" key="3">
    <source>
        <dbReference type="ARBA" id="ARBA00022475"/>
    </source>
</evidence>
<evidence type="ECO:0000313" key="10">
    <source>
        <dbReference type="EMBL" id="MBM7591971.1"/>
    </source>
</evidence>
<keyword evidence="11" id="KW-1185">Reference proteome</keyword>
<dbReference type="InterPro" id="IPR003593">
    <property type="entry name" value="AAA+_ATPase"/>
</dbReference>
<evidence type="ECO:0000256" key="5">
    <source>
        <dbReference type="ARBA" id="ARBA00022840"/>
    </source>
</evidence>
<accession>A0A938Y284</accession>
<keyword evidence="2 8" id="KW-0813">Transport</keyword>
<dbReference type="InterPro" id="IPR050095">
    <property type="entry name" value="ECF_ABC_transporter_ATP-bd"/>
</dbReference>
<organism evidence="10 11">
    <name type="scientific">Brevibacillus fulvus</name>
    <dbReference type="NCBI Taxonomy" id="1125967"/>
    <lineage>
        <taxon>Bacteria</taxon>
        <taxon>Bacillati</taxon>
        <taxon>Bacillota</taxon>
        <taxon>Bacilli</taxon>
        <taxon>Bacillales</taxon>
        <taxon>Paenibacillaceae</taxon>
        <taxon>Brevibacillus</taxon>
    </lineage>
</organism>
<dbReference type="PANTHER" id="PTHR43553:SF27">
    <property type="entry name" value="ENERGY-COUPLING FACTOR TRANSPORTER ATP-BINDING PROTEIN ECFA2"/>
    <property type="match status" value="1"/>
</dbReference>
<keyword evidence="10" id="KW-0378">Hydrolase</keyword>
<dbReference type="CDD" id="cd03225">
    <property type="entry name" value="ABC_cobalt_CbiO_domain1"/>
    <property type="match status" value="1"/>
</dbReference>
<comment type="caution">
    <text evidence="10">The sequence shown here is derived from an EMBL/GenBank/DDBJ whole genome shotgun (WGS) entry which is preliminary data.</text>
</comment>
<evidence type="ECO:0000256" key="8">
    <source>
        <dbReference type="RuleBase" id="RU365104"/>
    </source>
</evidence>
<keyword evidence="4 8" id="KW-0547">Nucleotide-binding</keyword>
<dbReference type="GO" id="GO:0016887">
    <property type="term" value="F:ATP hydrolysis activity"/>
    <property type="evidence" value="ECO:0007669"/>
    <property type="project" value="InterPro"/>
</dbReference>
<keyword evidence="6" id="KW-1278">Translocase</keyword>
<dbReference type="Proteomes" id="UP000717624">
    <property type="component" value="Unassembled WGS sequence"/>
</dbReference>
<reference evidence="10" key="1">
    <citation type="submission" date="2021-01" db="EMBL/GenBank/DDBJ databases">
        <title>Genomic Encyclopedia of Type Strains, Phase IV (KMG-IV): sequencing the most valuable type-strain genomes for metagenomic binning, comparative biology and taxonomic classification.</title>
        <authorList>
            <person name="Goeker M."/>
        </authorList>
    </citation>
    <scope>NUCLEOTIDE SEQUENCE</scope>
    <source>
        <strain evidence="10">DSM 25523</strain>
    </source>
</reference>
<dbReference type="GO" id="GO:0005524">
    <property type="term" value="F:ATP binding"/>
    <property type="evidence" value="ECO:0007669"/>
    <property type="project" value="UniProtKB-UniRule"/>
</dbReference>
<dbReference type="SMART" id="SM00382">
    <property type="entry name" value="AAA"/>
    <property type="match status" value="1"/>
</dbReference>
<dbReference type="PROSITE" id="PS50893">
    <property type="entry name" value="ABC_TRANSPORTER_2"/>
    <property type="match status" value="1"/>
</dbReference>
<comment type="function">
    <text evidence="8">ATP-binding (A) component of a common energy-coupling factor (ECF) ABC-transporter complex.</text>
</comment>
<dbReference type="GO" id="GO:0015087">
    <property type="term" value="F:cobalt ion transmembrane transporter activity"/>
    <property type="evidence" value="ECO:0007669"/>
    <property type="project" value="UniProtKB-ARBA"/>
</dbReference>
<keyword evidence="5 8" id="KW-0067">ATP-binding</keyword>
<sequence>MPIIFEQVTHIYGAGTPFEKEALSAVSFAIPDEAFVGIIGQTGSGKSTLVQHLNGLLKPTRGRIQVGDWQIEPSSRLPAEFRSNVGLVFQYPEHQLFEETVAKDVAFGPRNLGLSEEAALLRAKEALETVGLSYDELKDRSPFHLSGGQMRRVALAGVLAMQSKVLVLDEPTAGLDPAGRKEILEAIYRIHRERKLTTFLVTHSMEEASRYADFLLVMAEGKVVLQGTPAEVFAEEELLRHHALAVPQTVELIQQINASLPGEQQIPVTLFREEELQDYLLHRLRQTRAVIIPE</sequence>
<evidence type="ECO:0000256" key="7">
    <source>
        <dbReference type="ARBA" id="ARBA00023136"/>
    </source>
</evidence>
<name>A0A938Y284_9BACL</name>
<evidence type="ECO:0000313" key="11">
    <source>
        <dbReference type="Proteomes" id="UP000717624"/>
    </source>
</evidence>
<dbReference type="FunFam" id="3.40.50.300:FF:000224">
    <property type="entry name" value="Energy-coupling factor transporter ATP-binding protein EcfA"/>
    <property type="match status" value="1"/>
</dbReference>
<dbReference type="EMBL" id="JAFBEB010000017">
    <property type="protein sequence ID" value="MBM7591971.1"/>
    <property type="molecule type" value="Genomic_DNA"/>
</dbReference>
<dbReference type="GO" id="GO:0042626">
    <property type="term" value="F:ATPase-coupled transmembrane transporter activity"/>
    <property type="evidence" value="ECO:0007669"/>
    <property type="project" value="TreeGrafter"/>
</dbReference>
<dbReference type="Gene3D" id="3.40.50.300">
    <property type="entry name" value="P-loop containing nucleotide triphosphate hydrolases"/>
    <property type="match status" value="1"/>
</dbReference>
<feature type="domain" description="ABC transporter" evidence="9">
    <location>
        <begin position="3"/>
        <end position="245"/>
    </location>
</feature>
<keyword evidence="3 8" id="KW-1003">Cell membrane</keyword>
<dbReference type="GO" id="GO:0043190">
    <property type="term" value="C:ATP-binding cassette (ABC) transporter complex"/>
    <property type="evidence" value="ECO:0007669"/>
    <property type="project" value="TreeGrafter"/>
</dbReference>
<dbReference type="PROSITE" id="PS00211">
    <property type="entry name" value="ABC_TRANSPORTER_1"/>
    <property type="match status" value="1"/>
</dbReference>